<feature type="domain" description="AAA+ ATPase" evidence="4">
    <location>
        <begin position="270"/>
        <end position="397"/>
    </location>
</feature>
<name>A0A4Q4ZEL0_9ACTN</name>
<comment type="caution">
    <text evidence="5">The sequence shown here is derived from an EMBL/GenBank/DDBJ whole genome shotgun (WGS) entry which is preliminary data.</text>
</comment>
<dbReference type="Pfam" id="PF00004">
    <property type="entry name" value="AAA"/>
    <property type="match status" value="1"/>
</dbReference>
<dbReference type="RefSeq" id="WP_134716549.1">
    <property type="nucleotide sequence ID" value="NZ_SDKM01000011.1"/>
</dbReference>
<dbReference type="InterPro" id="IPR050221">
    <property type="entry name" value="26S_Proteasome_ATPase"/>
</dbReference>
<dbReference type="GO" id="GO:0005524">
    <property type="term" value="F:ATP binding"/>
    <property type="evidence" value="ECO:0007669"/>
    <property type="project" value="UniProtKB-KW"/>
</dbReference>
<organism evidence="5 6">
    <name type="scientific">Nocardioides guangzhouensis</name>
    <dbReference type="NCBI Taxonomy" id="2497878"/>
    <lineage>
        <taxon>Bacteria</taxon>
        <taxon>Bacillati</taxon>
        <taxon>Actinomycetota</taxon>
        <taxon>Actinomycetes</taxon>
        <taxon>Propionibacteriales</taxon>
        <taxon>Nocardioidaceae</taxon>
        <taxon>Nocardioides</taxon>
    </lineage>
</organism>
<dbReference type="GO" id="GO:0016887">
    <property type="term" value="F:ATP hydrolysis activity"/>
    <property type="evidence" value="ECO:0007669"/>
    <property type="project" value="InterPro"/>
</dbReference>
<dbReference type="InterPro" id="IPR027417">
    <property type="entry name" value="P-loop_NTPase"/>
</dbReference>
<dbReference type="Gene3D" id="1.10.8.60">
    <property type="match status" value="1"/>
</dbReference>
<dbReference type="AlphaFoldDB" id="A0A4Q4ZEL0"/>
<dbReference type="PANTHER" id="PTHR23073">
    <property type="entry name" value="26S PROTEASOME REGULATORY SUBUNIT"/>
    <property type="match status" value="1"/>
</dbReference>
<dbReference type="Gene3D" id="3.40.50.300">
    <property type="entry name" value="P-loop containing nucleotide triphosphate hydrolases"/>
    <property type="match status" value="1"/>
</dbReference>
<comment type="similarity">
    <text evidence="1">Belongs to the AAA ATPase family.</text>
</comment>
<dbReference type="EMBL" id="SDKM01000011">
    <property type="protein sequence ID" value="RYP86513.1"/>
    <property type="molecule type" value="Genomic_DNA"/>
</dbReference>
<dbReference type="SMART" id="SM00382">
    <property type="entry name" value="AAA"/>
    <property type="match status" value="1"/>
</dbReference>
<protein>
    <submittedName>
        <fullName evidence="5">ATP-binding protein</fullName>
    </submittedName>
</protein>
<evidence type="ECO:0000313" key="5">
    <source>
        <dbReference type="EMBL" id="RYP86513.1"/>
    </source>
</evidence>
<gene>
    <name evidence="5" type="ORF">EKO23_09445</name>
</gene>
<evidence type="ECO:0000256" key="3">
    <source>
        <dbReference type="ARBA" id="ARBA00022840"/>
    </source>
</evidence>
<keyword evidence="6" id="KW-1185">Reference proteome</keyword>
<sequence>MAYGMAEPGSANAAGSGDISPELADLRRYGRRMVRRFVLKARADERPTFRTIIADHLAVPVATLPVSEERWAGYEHPNVQAALDAWLAAPDRTVEVIGMTGHRHRGPFGLGDLIGPADEEYYGHGPRPGNVSGVRVPTGPDGETIECLRAAVLLVTDGDDRLALLYRGSDRESDVYGVTVEIVASRPAAAEAAARQLRALAVQHNVFRGQVVSFGRTMFDDHQSALQLHRRTVVDPDHLILPAATFDDVRRQVVGVARHRDRLRASGQHLKRGLLLYGPPGVGKTHTVRHLIGELTDTTVIELTGDTLGAIKEACSIARTLQPAMIVVEDVDLIAEERDHYGGSSPLLFTLLNEMDGLDEDADVVFLLTTNRADLLEPALAARPGRVDQAVHIDLPDAESRRRLVELYGRGLDVDPAGIDDVIDRTAGVTASFLKELLRRAAVVAVERESADGTDAAGSVSVTTADLDAALAELLATRNAMTRAVLGYRDAAVGDPAG</sequence>
<dbReference type="CDD" id="cd19481">
    <property type="entry name" value="RecA-like_protease"/>
    <property type="match status" value="1"/>
</dbReference>
<keyword evidence="2" id="KW-0547">Nucleotide-binding</keyword>
<reference evidence="5 6" key="1">
    <citation type="submission" date="2019-01" db="EMBL/GenBank/DDBJ databases">
        <title>Nocardioides guangzhouensis sp. nov., an actinobacterium isolated from soil.</title>
        <authorList>
            <person name="Fu Y."/>
            <person name="Cai Y."/>
            <person name="Lin Z."/>
            <person name="Chen P."/>
        </authorList>
    </citation>
    <scope>NUCLEOTIDE SEQUENCE [LARGE SCALE GENOMIC DNA]</scope>
    <source>
        <strain evidence="5 6">130</strain>
    </source>
</reference>
<keyword evidence="3 5" id="KW-0067">ATP-binding</keyword>
<evidence type="ECO:0000259" key="4">
    <source>
        <dbReference type="SMART" id="SM00382"/>
    </source>
</evidence>
<dbReference type="InterPro" id="IPR003959">
    <property type="entry name" value="ATPase_AAA_core"/>
</dbReference>
<evidence type="ECO:0000313" key="6">
    <source>
        <dbReference type="Proteomes" id="UP000295198"/>
    </source>
</evidence>
<evidence type="ECO:0000256" key="2">
    <source>
        <dbReference type="ARBA" id="ARBA00022741"/>
    </source>
</evidence>
<dbReference type="InterPro" id="IPR003593">
    <property type="entry name" value="AAA+_ATPase"/>
</dbReference>
<dbReference type="SUPFAM" id="SSF52540">
    <property type="entry name" value="P-loop containing nucleoside triphosphate hydrolases"/>
    <property type="match status" value="1"/>
</dbReference>
<accession>A0A4Q4ZEL0</accession>
<dbReference type="OrthoDB" id="9809379at2"/>
<dbReference type="Proteomes" id="UP000295198">
    <property type="component" value="Unassembled WGS sequence"/>
</dbReference>
<proteinExistence type="inferred from homology"/>
<evidence type="ECO:0000256" key="1">
    <source>
        <dbReference type="ARBA" id="ARBA00006914"/>
    </source>
</evidence>